<evidence type="ECO:0000313" key="1">
    <source>
        <dbReference type="EMBL" id="KAH3812623.1"/>
    </source>
</evidence>
<reference evidence="1" key="1">
    <citation type="journal article" date="2019" name="bioRxiv">
        <title>The Genome of the Zebra Mussel, Dreissena polymorpha: A Resource for Invasive Species Research.</title>
        <authorList>
            <person name="McCartney M.A."/>
            <person name="Auch B."/>
            <person name="Kono T."/>
            <person name="Mallez S."/>
            <person name="Zhang Y."/>
            <person name="Obille A."/>
            <person name="Becker A."/>
            <person name="Abrahante J.E."/>
            <person name="Garbe J."/>
            <person name="Badalamenti J.P."/>
            <person name="Herman A."/>
            <person name="Mangelson H."/>
            <person name="Liachko I."/>
            <person name="Sullivan S."/>
            <person name="Sone E.D."/>
            <person name="Koren S."/>
            <person name="Silverstein K.A.T."/>
            <person name="Beckman K.B."/>
            <person name="Gohl D.M."/>
        </authorList>
    </citation>
    <scope>NUCLEOTIDE SEQUENCE</scope>
    <source>
        <strain evidence="1">Duluth1</strain>
        <tissue evidence="1">Whole animal</tissue>
    </source>
</reference>
<reference evidence="1" key="2">
    <citation type="submission" date="2020-11" db="EMBL/GenBank/DDBJ databases">
        <authorList>
            <person name="McCartney M.A."/>
            <person name="Auch B."/>
            <person name="Kono T."/>
            <person name="Mallez S."/>
            <person name="Becker A."/>
            <person name="Gohl D.M."/>
            <person name="Silverstein K.A.T."/>
            <person name="Koren S."/>
            <person name="Bechman K.B."/>
            <person name="Herman A."/>
            <person name="Abrahante J.E."/>
            <person name="Garbe J."/>
        </authorList>
    </citation>
    <scope>NUCLEOTIDE SEQUENCE</scope>
    <source>
        <strain evidence="1">Duluth1</strain>
        <tissue evidence="1">Whole animal</tissue>
    </source>
</reference>
<evidence type="ECO:0000313" key="2">
    <source>
        <dbReference type="Proteomes" id="UP000828390"/>
    </source>
</evidence>
<dbReference type="Proteomes" id="UP000828390">
    <property type="component" value="Unassembled WGS sequence"/>
</dbReference>
<keyword evidence="2" id="KW-1185">Reference proteome</keyword>
<organism evidence="1 2">
    <name type="scientific">Dreissena polymorpha</name>
    <name type="common">Zebra mussel</name>
    <name type="synonym">Mytilus polymorpha</name>
    <dbReference type="NCBI Taxonomy" id="45954"/>
    <lineage>
        <taxon>Eukaryota</taxon>
        <taxon>Metazoa</taxon>
        <taxon>Spiralia</taxon>
        <taxon>Lophotrochozoa</taxon>
        <taxon>Mollusca</taxon>
        <taxon>Bivalvia</taxon>
        <taxon>Autobranchia</taxon>
        <taxon>Heteroconchia</taxon>
        <taxon>Euheterodonta</taxon>
        <taxon>Imparidentia</taxon>
        <taxon>Neoheterodontei</taxon>
        <taxon>Myida</taxon>
        <taxon>Dreissenoidea</taxon>
        <taxon>Dreissenidae</taxon>
        <taxon>Dreissena</taxon>
    </lineage>
</organism>
<gene>
    <name evidence="1" type="ORF">DPMN_141059</name>
</gene>
<protein>
    <submittedName>
        <fullName evidence="1">Uncharacterized protein</fullName>
    </submittedName>
</protein>
<dbReference type="AlphaFoldDB" id="A0A9D4GC24"/>
<sequence length="52" mass="5831">MFLLKEEKEEKEGGVGGVVGNIRVRDWIAKNPPLGLYDGLMVELRNQDPTAF</sequence>
<name>A0A9D4GC24_DREPO</name>
<accession>A0A9D4GC24</accession>
<proteinExistence type="predicted"/>
<comment type="caution">
    <text evidence="1">The sequence shown here is derived from an EMBL/GenBank/DDBJ whole genome shotgun (WGS) entry which is preliminary data.</text>
</comment>
<dbReference type="EMBL" id="JAIWYP010000006">
    <property type="protein sequence ID" value="KAH3812623.1"/>
    <property type="molecule type" value="Genomic_DNA"/>
</dbReference>